<reference evidence="15" key="2">
    <citation type="submission" date="2015-02" db="UniProtKB">
        <authorList>
            <consortium name="EnsemblMetazoa"/>
        </authorList>
    </citation>
    <scope>IDENTIFICATION</scope>
</reference>
<evidence type="ECO:0000256" key="14">
    <source>
        <dbReference type="SAM" id="MobiDB-lite"/>
    </source>
</evidence>
<evidence type="ECO:0000256" key="9">
    <source>
        <dbReference type="ARBA" id="ARBA00023212"/>
    </source>
</evidence>
<dbReference type="Proteomes" id="UP000014500">
    <property type="component" value="Unassembled WGS sequence"/>
</dbReference>
<dbReference type="InterPro" id="IPR011990">
    <property type="entry name" value="TPR-like_helical_dom_sf"/>
</dbReference>
<feature type="repeat" description="TPR" evidence="11">
    <location>
        <begin position="311"/>
        <end position="344"/>
    </location>
</feature>
<keyword evidence="7 13" id="KW-0175">Coiled coil</keyword>
<dbReference type="GO" id="GO:0005871">
    <property type="term" value="C:kinesin complex"/>
    <property type="evidence" value="ECO:0007669"/>
    <property type="project" value="UniProtKB-UniRule"/>
</dbReference>
<dbReference type="EnsemblMetazoa" id="SMAR006354-RA">
    <property type="protein sequence ID" value="SMAR006354-PA"/>
    <property type="gene ID" value="SMAR006354"/>
</dbReference>
<evidence type="ECO:0000256" key="11">
    <source>
        <dbReference type="PROSITE-ProRule" id="PRU00339"/>
    </source>
</evidence>
<dbReference type="Pfam" id="PF13374">
    <property type="entry name" value="TPR_10"/>
    <property type="match status" value="2"/>
</dbReference>
<keyword evidence="16" id="KW-1185">Reference proteome</keyword>
<feature type="repeat" description="TPR" evidence="11">
    <location>
        <begin position="395"/>
        <end position="428"/>
    </location>
</feature>
<dbReference type="PROSITE" id="PS50005">
    <property type="entry name" value="TPR"/>
    <property type="match status" value="3"/>
</dbReference>
<evidence type="ECO:0000256" key="3">
    <source>
        <dbReference type="ARBA" id="ARBA00022490"/>
    </source>
</evidence>
<evidence type="ECO:0000256" key="8">
    <source>
        <dbReference type="ARBA" id="ARBA00023175"/>
    </source>
</evidence>
<dbReference type="InterPro" id="IPR002151">
    <property type="entry name" value="Kinesin_light"/>
</dbReference>
<dbReference type="GO" id="GO:0005737">
    <property type="term" value="C:cytoplasm"/>
    <property type="evidence" value="ECO:0007669"/>
    <property type="project" value="TreeGrafter"/>
</dbReference>
<dbReference type="EMBL" id="JH431693">
    <property type="status" value="NOT_ANNOTATED_CDS"/>
    <property type="molecule type" value="Genomic_DNA"/>
</dbReference>
<evidence type="ECO:0000256" key="13">
    <source>
        <dbReference type="SAM" id="Coils"/>
    </source>
</evidence>
<organism evidence="15 16">
    <name type="scientific">Strigamia maritima</name>
    <name type="common">European centipede</name>
    <name type="synonym">Geophilus maritimus</name>
    <dbReference type="NCBI Taxonomy" id="126957"/>
    <lineage>
        <taxon>Eukaryota</taxon>
        <taxon>Metazoa</taxon>
        <taxon>Ecdysozoa</taxon>
        <taxon>Arthropoda</taxon>
        <taxon>Myriapoda</taxon>
        <taxon>Chilopoda</taxon>
        <taxon>Pleurostigmophora</taxon>
        <taxon>Geophilomorpha</taxon>
        <taxon>Linotaeniidae</taxon>
        <taxon>Strigamia</taxon>
    </lineage>
</organism>
<keyword evidence="8 12" id="KW-0505">Motor protein</keyword>
<dbReference type="GO" id="GO:0019894">
    <property type="term" value="F:kinesin binding"/>
    <property type="evidence" value="ECO:0007669"/>
    <property type="project" value="TreeGrafter"/>
</dbReference>
<dbReference type="SUPFAM" id="SSF48452">
    <property type="entry name" value="TPR-like"/>
    <property type="match status" value="2"/>
</dbReference>
<evidence type="ECO:0000256" key="5">
    <source>
        <dbReference type="ARBA" id="ARBA00022737"/>
    </source>
</evidence>
<evidence type="ECO:0000313" key="16">
    <source>
        <dbReference type="Proteomes" id="UP000014500"/>
    </source>
</evidence>
<feature type="coiled-coil region" evidence="13">
    <location>
        <begin position="101"/>
        <end position="163"/>
    </location>
</feature>
<evidence type="ECO:0000256" key="10">
    <source>
        <dbReference type="ARBA" id="ARBA00067974"/>
    </source>
</evidence>
<dbReference type="PhylomeDB" id="T1IYN9"/>
<evidence type="ECO:0000256" key="2">
    <source>
        <dbReference type="ARBA" id="ARBA00009622"/>
    </source>
</evidence>
<dbReference type="PRINTS" id="PR00381">
    <property type="entry name" value="KINESINLIGHT"/>
</dbReference>
<evidence type="ECO:0000313" key="15">
    <source>
        <dbReference type="EnsemblMetazoa" id="SMAR006354-PA"/>
    </source>
</evidence>
<dbReference type="FunFam" id="1.25.40.10:FF:000003">
    <property type="entry name" value="kinesin light chain isoform X1"/>
    <property type="match status" value="1"/>
</dbReference>
<sequence length="585" mass="66151">MAHARIAVFRRHHETGSGKKIESIGKMTAMNQEEIITSTKTVVQGLEALKNEHNSILNGLLSSLKAAQQEKIDSNVMEEKTCMIKKSLEMIELGLSEAQVMMALASHLQMVEAEKQKLRAQVRRLCQENAWLRDELANNQQKLQASEQQVAQLEEDKKQLEFMSSIKKYDSDTVTEEPPAEKPKEEQPLDLSFPDDEDEQQQEVLSPTPPGQMAAAASAGYEIPARLRTLHNLVIQYASQGRYEVAVPLCKQALEDLEKTSGHDHPDVATMLNILALVYRDQNKYKEAANLLNDALTIREKTLGENHPAVAATLNNLAVLYGKRGKYKEAEPLCKRALEIREKVLGKDHPDVAKQLNNLALLCQNQGKYEEVERYYQRALEIYELKLGPDDPNVAKTKNNLASAYLKQGKYKEAEILYKQVLTRAHEREFGSIDGDNKPIWQVAEEREENKNKYKENAPYGEYGGWHKAAKVDSPTVTTTLKNLGALYRRQGKYEAAETLEDCALRTRKEALDIVKQAKVAQVLGSEMLTGSNKERRRSNSKESSRRGSRESLDSVSYERSSDGVEENFFNFRKITASRRSGNRK</sequence>
<feature type="repeat" description="TPR" evidence="11">
    <location>
        <begin position="269"/>
        <end position="302"/>
    </location>
</feature>
<dbReference type="OMA" id="EQDDTCE"/>
<dbReference type="AlphaFoldDB" id="T1IYN9"/>
<feature type="region of interest" description="Disordered" evidence="14">
    <location>
        <begin position="164"/>
        <end position="213"/>
    </location>
</feature>
<evidence type="ECO:0000256" key="1">
    <source>
        <dbReference type="ARBA" id="ARBA00004245"/>
    </source>
</evidence>
<dbReference type="eggNOG" id="KOG1840">
    <property type="taxonomic scope" value="Eukaryota"/>
</dbReference>
<name>T1IYN9_STRMM</name>
<dbReference type="InterPro" id="IPR015792">
    <property type="entry name" value="Kinesin_light_repeat"/>
</dbReference>
<keyword evidence="5" id="KW-0677">Repeat</keyword>
<dbReference type="STRING" id="126957.T1IYN9"/>
<dbReference type="InterPro" id="IPR019734">
    <property type="entry name" value="TPR_rpt"/>
</dbReference>
<dbReference type="GO" id="GO:0007018">
    <property type="term" value="P:microtubule-based movement"/>
    <property type="evidence" value="ECO:0007669"/>
    <property type="project" value="TreeGrafter"/>
</dbReference>
<dbReference type="PANTHER" id="PTHR45783">
    <property type="entry name" value="KINESIN LIGHT CHAIN"/>
    <property type="match status" value="1"/>
</dbReference>
<dbReference type="PROSITE" id="PS01160">
    <property type="entry name" value="KINESIN_LIGHT"/>
    <property type="match status" value="1"/>
</dbReference>
<comment type="function">
    <text evidence="12">Kinesin is a microtubule-associated force-producing protein that play a role in organelle transport.</text>
</comment>
<dbReference type="Gene3D" id="1.25.40.10">
    <property type="entry name" value="Tetratricopeptide repeat domain"/>
    <property type="match status" value="1"/>
</dbReference>
<dbReference type="SMART" id="SM00028">
    <property type="entry name" value="TPR"/>
    <property type="match status" value="5"/>
</dbReference>
<comment type="subunit">
    <text evidence="12">Oligomeric complex composed of two heavy chains and two light chains.</text>
</comment>
<keyword evidence="4 12" id="KW-0493">Microtubule</keyword>
<evidence type="ECO:0000256" key="12">
    <source>
        <dbReference type="RuleBase" id="RU367020"/>
    </source>
</evidence>
<evidence type="ECO:0000256" key="4">
    <source>
        <dbReference type="ARBA" id="ARBA00022701"/>
    </source>
</evidence>
<dbReference type="GO" id="GO:0005874">
    <property type="term" value="C:microtubule"/>
    <property type="evidence" value="ECO:0007669"/>
    <property type="project" value="UniProtKB-UniRule"/>
</dbReference>
<evidence type="ECO:0000256" key="7">
    <source>
        <dbReference type="ARBA" id="ARBA00023054"/>
    </source>
</evidence>
<keyword evidence="3 12" id="KW-0963">Cytoplasm</keyword>
<proteinExistence type="inferred from homology"/>
<comment type="similarity">
    <text evidence="2 12">Belongs to the kinesin light chain family.</text>
</comment>
<protein>
    <recommendedName>
        <fullName evidence="10 12">Kinesin light chain</fullName>
    </recommendedName>
</protein>
<keyword evidence="6 11" id="KW-0802">TPR repeat</keyword>
<accession>T1IYN9</accession>
<feature type="compositionally biased region" description="Basic and acidic residues" evidence="14">
    <location>
        <begin position="538"/>
        <end position="553"/>
    </location>
</feature>
<keyword evidence="9 12" id="KW-0206">Cytoskeleton</keyword>
<reference evidence="16" key="1">
    <citation type="submission" date="2011-05" db="EMBL/GenBank/DDBJ databases">
        <authorList>
            <person name="Richards S.R."/>
            <person name="Qu J."/>
            <person name="Jiang H."/>
            <person name="Jhangiani S.N."/>
            <person name="Agravi P."/>
            <person name="Goodspeed R."/>
            <person name="Gross S."/>
            <person name="Mandapat C."/>
            <person name="Jackson L."/>
            <person name="Mathew T."/>
            <person name="Pu L."/>
            <person name="Thornton R."/>
            <person name="Saada N."/>
            <person name="Wilczek-Boney K.B."/>
            <person name="Lee S."/>
            <person name="Kovar C."/>
            <person name="Wu Y."/>
            <person name="Scherer S.E."/>
            <person name="Worley K.C."/>
            <person name="Muzny D.M."/>
            <person name="Gibbs R."/>
        </authorList>
    </citation>
    <scope>NUCLEOTIDE SEQUENCE</scope>
    <source>
        <strain evidence="16">Brora</strain>
    </source>
</reference>
<dbReference type="PANTHER" id="PTHR45783:SF3">
    <property type="entry name" value="KINESIN LIGHT CHAIN"/>
    <property type="match status" value="1"/>
</dbReference>
<dbReference type="Pfam" id="PF13424">
    <property type="entry name" value="TPR_12"/>
    <property type="match status" value="2"/>
</dbReference>
<feature type="region of interest" description="Disordered" evidence="14">
    <location>
        <begin position="529"/>
        <end position="564"/>
    </location>
</feature>
<comment type="subcellular location">
    <subcellularLocation>
        <location evidence="1 12">Cytoplasm</location>
        <location evidence="1 12">Cytoskeleton</location>
    </subcellularLocation>
</comment>
<dbReference type="HOGENOM" id="CLU_019953_0_0_1"/>
<evidence type="ECO:0000256" key="6">
    <source>
        <dbReference type="ARBA" id="ARBA00022803"/>
    </source>
</evidence>